<accession>L1IZJ7</accession>
<feature type="binding site" evidence="12">
    <location>
        <position position="14"/>
    </location>
    <ligand>
        <name>Mg(2+)</name>
        <dbReference type="ChEBI" id="CHEBI:18420"/>
        <label>1</label>
    </ligand>
</feature>
<dbReference type="Gene3D" id="3.40.50.1000">
    <property type="entry name" value="HAD superfamily/HAD-like"/>
    <property type="match status" value="1"/>
</dbReference>
<evidence type="ECO:0000256" key="10">
    <source>
        <dbReference type="PIRSR" id="PIRSR605002-1"/>
    </source>
</evidence>
<dbReference type="EC" id="5.4.2.8" evidence="5 13"/>
<dbReference type="SUPFAM" id="SSF56784">
    <property type="entry name" value="HAD-like"/>
    <property type="match status" value="1"/>
</dbReference>
<dbReference type="SFLD" id="SFLDG01140">
    <property type="entry name" value="C2.B:_Phosphomannomutase_and_P"/>
    <property type="match status" value="1"/>
</dbReference>
<feature type="binding site" evidence="12">
    <location>
        <position position="223"/>
    </location>
    <ligand>
        <name>Mg(2+)</name>
        <dbReference type="ChEBI" id="CHEBI:18420"/>
        <label>1</label>
    </ligand>
</feature>
<dbReference type="InterPro" id="IPR043169">
    <property type="entry name" value="PMM_cap"/>
</dbReference>
<evidence type="ECO:0000256" key="12">
    <source>
        <dbReference type="PIRSR" id="PIRSR605002-3"/>
    </source>
</evidence>
<keyword evidence="7 12" id="KW-0479">Metal-binding</keyword>
<keyword evidence="16" id="KW-1185">Reference proteome</keyword>
<dbReference type="GeneID" id="17298127"/>
<dbReference type="GO" id="GO:0006487">
    <property type="term" value="P:protein N-linked glycosylation"/>
    <property type="evidence" value="ECO:0007669"/>
    <property type="project" value="TreeGrafter"/>
</dbReference>
<dbReference type="GO" id="GO:0006013">
    <property type="term" value="P:mannose metabolic process"/>
    <property type="evidence" value="ECO:0007669"/>
    <property type="project" value="TreeGrafter"/>
</dbReference>
<dbReference type="CDD" id="cd02585">
    <property type="entry name" value="HAD_PMM"/>
    <property type="match status" value="1"/>
</dbReference>
<keyword evidence="9 13" id="KW-0413">Isomerase</keyword>
<feature type="binding site" evidence="11">
    <location>
        <position position="143"/>
    </location>
    <ligand>
        <name>alpha-D-mannose 1-phosphate</name>
        <dbReference type="ChEBI" id="CHEBI:58409"/>
    </ligand>
</feature>
<evidence type="ECO:0000313" key="14">
    <source>
        <dbReference type="EMBL" id="EKX41512.1"/>
    </source>
</evidence>
<comment type="function">
    <text evidence="13">Involved in the synthesis of the GDP-mannose and dolichol-phosphate-mannose required for a number of critical mannosyl transfer reactions.</text>
</comment>
<keyword evidence="8 12" id="KW-0460">Magnesium</keyword>
<dbReference type="OMA" id="ISHRVYT"/>
<comment type="pathway">
    <text evidence="2 13">Nucleotide-sugar biosynthesis; GDP-alpha-D-mannose biosynthesis; alpha-D-mannose 1-phosphate from D-fructose 6-phosphate: step 2/2.</text>
</comment>
<dbReference type="PANTHER" id="PTHR10466">
    <property type="entry name" value="PHOSPHOMANNOMUTASE"/>
    <property type="match status" value="1"/>
</dbReference>
<dbReference type="eggNOG" id="KOG3189">
    <property type="taxonomic scope" value="Eukaryota"/>
</dbReference>
<evidence type="ECO:0000313" key="16">
    <source>
        <dbReference type="Proteomes" id="UP000011087"/>
    </source>
</evidence>
<comment type="subcellular location">
    <subcellularLocation>
        <location evidence="1 13">Cytoplasm</location>
    </subcellularLocation>
</comment>
<feature type="binding site" evidence="11">
    <location>
        <position position="136"/>
    </location>
    <ligand>
        <name>alpha-D-mannose 1-phosphate</name>
        <dbReference type="ChEBI" id="CHEBI:58409"/>
    </ligand>
</feature>
<reference evidence="14 16" key="1">
    <citation type="journal article" date="2012" name="Nature">
        <title>Algal genomes reveal evolutionary mosaicism and the fate of nucleomorphs.</title>
        <authorList>
            <consortium name="DOE Joint Genome Institute"/>
            <person name="Curtis B.A."/>
            <person name="Tanifuji G."/>
            <person name="Burki F."/>
            <person name="Gruber A."/>
            <person name="Irimia M."/>
            <person name="Maruyama S."/>
            <person name="Arias M.C."/>
            <person name="Ball S.G."/>
            <person name="Gile G.H."/>
            <person name="Hirakawa Y."/>
            <person name="Hopkins J.F."/>
            <person name="Kuo A."/>
            <person name="Rensing S.A."/>
            <person name="Schmutz J."/>
            <person name="Symeonidi A."/>
            <person name="Elias M."/>
            <person name="Eveleigh R.J."/>
            <person name="Herman E.K."/>
            <person name="Klute M.J."/>
            <person name="Nakayama T."/>
            <person name="Obornik M."/>
            <person name="Reyes-Prieto A."/>
            <person name="Armbrust E.V."/>
            <person name="Aves S.J."/>
            <person name="Beiko R.G."/>
            <person name="Coutinho P."/>
            <person name="Dacks J.B."/>
            <person name="Durnford D.G."/>
            <person name="Fast N.M."/>
            <person name="Green B.R."/>
            <person name="Grisdale C.J."/>
            <person name="Hempel F."/>
            <person name="Henrissat B."/>
            <person name="Hoppner M.P."/>
            <person name="Ishida K."/>
            <person name="Kim E."/>
            <person name="Koreny L."/>
            <person name="Kroth P.G."/>
            <person name="Liu Y."/>
            <person name="Malik S.B."/>
            <person name="Maier U.G."/>
            <person name="McRose D."/>
            <person name="Mock T."/>
            <person name="Neilson J.A."/>
            <person name="Onodera N.T."/>
            <person name="Poole A.M."/>
            <person name="Pritham E.J."/>
            <person name="Richards T.A."/>
            <person name="Rocap G."/>
            <person name="Roy S.W."/>
            <person name="Sarai C."/>
            <person name="Schaack S."/>
            <person name="Shirato S."/>
            <person name="Slamovits C.H."/>
            <person name="Spencer D.F."/>
            <person name="Suzuki S."/>
            <person name="Worden A.Z."/>
            <person name="Zauner S."/>
            <person name="Barry K."/>
            <person name="Bell C."/>
            <person name="Bharti A.K."/>
            <person name="Crow J.A."/>
            <person name="Grimwood J."/>
            <person name="Kramer R."/>
            <person name="Lindquist E."/>
            <person name="Lucas S."/>
            <person name="Salamov A."/>
            <person name="McFadden G.I."/>
            <person name="Lane C.E."/>
            <person name="Keeling P.J."/>
            <person name="Gray M.W."/>
            <person name="Grigoriev I.V."/>
            <person name="Archibald J.M."/>
        </authorList>
    </citation>
    <scope>NUCLEOTIDE SEQUENCE</scope>
    <source>
        <strain evidence="14 16">CCMP2712</strain>
    </source>
</reference>
<proteinExistence type="inferred from homology"/>
<evidence type="ECO:0000256" key="13">
    <source>
        <dbReference type="RuleBase" id="RU361118"/>
    </source>
</evidence>
<dbReference type="SFLD" id="SFLDG01143">
    <property type="entry name" value="C2.B.3:_Phosphomannomutase_Lik"/>
    <property type="match status" value="1"/>
</dbReference>
<comment type="similarity">
    <text evidence="3 13">Belongs to the eukaryotic PMM family.</text>
</comment>
<protein>
    <recommendedName>
        <fullName evidence="5 13">Phosphomannomutase</fullName>
        <ecNumber evidence="5 13">5.4.2.8</ecNumber>
    </recommendedName>
</protein>
<comment type="cofactor">
    <cofactor evidence="12">
        <name>Mg(2+)</name>
        <dbReference type="ChEBI" id="CHEBI:18420"/>
    </cofactor>
</comment>
<comment type="catalytic activity">
    <reaction evidence="13">
        <text>alpha-D-mannose 1-phosphate = D-mannose 6-phosphate</text>
        <dbReference type="Rhea" id="RHEA:11140"/>
        <dbReference type="ChEBI" id="CHEBI:58409"/>
        <dbReference type="ChEBI" id="CHEBI:58735"/>
        <dbReference type="EC" id="5.4.2.8"/>
    </reaction>
</comment>
<feature type="binding site" evidence="11">
    <location>
        <position position="183"/>
    </location>
    <ligand>
        <name>alpha-D-mannose 1-phosphate</name>
        <dbReference type="ChEBI" id="CHEBI:58409"/>
    </ligand>
</feature>
<dbReference type="GO" id="GO:0046872">
    <property type="term" value="F:metal ion binding"/>
    <property type="evidence" value="ECO:0007669"/>
    <property type="project" value="UniProtKB-KW"/>
</dbReference>
<dbReference type="InterPro" id="IPR005002">
    <property type="entry name" value="PMM"/>
</dbReference>
<name>L1IZJ7_GUITC</name>
<dbReference type="OrthoDB" id="10264771at2759"/>
<dbReference type="KEGG" id="gtt:GUITHDRAFT_88407"/>
<feature type="active site" description="Nucleophile" evidence="10">
    <location>
        <position position="14"/>
    </location>
</feature>
<keyword evidence="6 13" id="KW-0963">Cytoplasm</keyword>
<evidence type="ECO:0000256" key="5">
    <source>
        <dbReference type="ARBA" id="ARBA00012730"/>
    </source>
</evidence>
<feature type="binding site" evidence="11">
    <location>
        <position position="181"/>
    </location>
    <ligand>
        <name>alpha-D-mannose 1-phosphate</name>
        <dbReference type="ChEBI" id="CHEBI:58409"/>
    </ligand>
</feature>
<evidence type="ECO:0000256" key="4">
    <source>
        <dbReference type="ARBA" id="ARBA00011738"/>
    </source>
</evidence>
<feature type="binding site" evidence="11">
    <location>
        <position position="23"/>
    </location>
    <ligand>
        <name>alpha-D-mannose 1-phosphate</name>
        <dbReference type="ChEBI" id="CHEBI:58409"/>
    </ligand>
</feature>
<dbReference type="EMBL" id="JH993023">
    <property type="protein sequence ID" value="EKX41512.1"/>
    <property type="molecule type" value="Genomic_DNA"/>
</dbReference>
<gene>
    <name evidence="14" type="ORF">GUITHDRAFT_88407</name>
</gene>
<evidence type="ECO:0000256" key="2">
    <source>
        <dbReference type="ARBA" id="ARBA00004699"/>
    </source>
</evidence>
<dbReference type="Pfam" id="PF03332">
    <property type="entry name" value="PMM"/>
    <property type="match status" value="1"/>
</dbReference>
<dbReference type="STRING" id="905079.L1IZJ7"/>
<feature type="binding site" evidence="12">
    <location>
        <position position="228"/>
    </location>
    <ligand>
        <name>Mg(2+)</name>
        <dbReference type="ChEBI" id="CHEBI:18420"/>
        <label>1</label>
    </ligand>
</feature>
<evidence type="ECO:0000256" key="9">
    <source>
        <dbReference type="ARBA" id="ARBA00023235"/>
    </source>
</evidence>
<dbReference type="InterPro" id="IPR023214">
    <property type="entry name" value="HAD_sf"/>
</dbReference>
<sequence>MAVPSRKDTLVLFDIDGTLTAPRKEATSEMIKFLQDLRKRVTIGVVGGSDLAKAKEQLGDDYLEIVDWAFPENGLNAFKDGKSIEVQSLKKYLGEDNIKRLVNWILRYLADVDIPVKRGTFIEFRNGMINVSPIGRNCNQEERDAFEQYDHVHNIRKKMVAKLETEFADLNLKFSIGGQISFDVFPQGWDKTYCLRFVETEGYKEIHFFGDKTSPGGNDYEIFEDSRTIGHTVTSPEETMRLCRELFFKD</sequence>
<dbReference type="InterPro" id="IPR036412">
    <property type="entry name" value="HAD-like_sf"/>
</dbReference>
<dbReference type="PANTHER" id="PTHR10466:SF0">
    <property type="entry name" value="PHOSPHOMANNOMUTASE"/>
    <property type="match status" value="1"/>
</dbReference>
<feature type="active site" description="Proton donor/acceptor" evidence="10">
    <location>
        <position position="16"/>
    </location>
</feature>
<dbReference type="HOGENOM" id="CLU_065642_0_1_1"/>
<dbReference type="EnsemblProtists" id="EKX41512">
    <property type="protein sequence ID" value="EKX41512"/>
    <property type="gene ID" value="GUITHDRAFT_88407"/>
</dbReference>
<feature type="binding site" evidence="11">
    <location>
        <position position="125"/>
    </location>
    <ligand>
        <name>alpha-D-mannose 1-phosphate</name>
        <dbReference type="ChEBI" id="CHEBI:58409"/>
    </ligand>
</feature>
<feature type="binding site" evidence="12">
    <location>
        <position position="16"/>
    </location>
    <ligand>
        <name>Mg(2+)</name>
        <dbReference type="ChEBI" id="CHEBI:18420"/>
        <label>1</label>
    </ligand>
</feature>
<dbReference type="AlphaFoldDB" id="L1IZJ7"/>
<evidence type="ECO:0000256" key="3">
    <source>
        <dbReference type="ARBA" id="ARBA00009736"/>
    </source>
</evidence>
<dbReference type="NCBIfam" id="TIGR01484">
    <property type="entry name" value="HAD-SF-IIB"/>
    <property type="match status" value="1"/>
</dbReference>
<evidence type="ECO:0000256" key="8">
    <source>
        <dbReference type="ARBA" id="ARBA00022842"/>
    </source>
</evidence>
<dbReference type="UniPathway" id="UPA00126">
    <property type="reaction ID" value="UER00424"/>
</dbReference>
<dbReference type="GO" id="GO:0009298">
    <property type="term" value="P:GDP-mannose biosynthetic process"/>
    <property type="evidence" value="ECO:0007669"/>
    <property type="project" value="UniProtKB-UniPathway"/>
</dbReference>
<evidence type="ECO:0000313" key="15">
    <source>
        <dbReference type="EnsemblProtists" id="EKX41512"/>
    </source>
</evidence>
<dbReference type="Gene3D" id="3.30.1240.20">
    <property type="match status" value="1"/>
</dbReference>
<comment type="subunit">
    <text evidence="4 13">Homodimer.</text>
</comment>
<feature type="binding site" evidence="12">
    <location>
        <position position="211"/>
    </location>
    <ligand>
        <name>Mg(2+)</name>
        <dbReference type="ChEBI" id="CHEBI:18420"/>
        <label>1</label>
    </ligand>
</feature>
<dbReference type="RefSeq" id="XP_005828492.1">
    <property type="nucleotide sequence ID" value="XM_005828435.1"/>
</dbReference>
<reference evidence="16" key="2">
    <citation type="submission" date="2012-11" db="EMBL/GenBank/DDBJ databases">
        <authorList>
            <person name="Kuo A."/>
            <person name="Curtis B.A."/>
            <person name="Tanifuji G."/>
            <person name="Burki F."/>
            <person name="Gruber A."/>
            <person name="Irimia M."/>
            <person name="Maruyama S."/>
            <person name="Arias M.C."/>
            <person name="Ball S.G."/>
            <person name="Gile G.H."/>
            <person name="Hirakawa Y."/>
            <person name="Hopkins J.F."/>
            <person name="Rensing S.A."/>
            <person name="Schmutz J."/>
            <person name="Symeonidi A."/>
            <person name="Elias M."/>
            <person name="Eveleigh R.J."/>
            <person name="Herman E.K."/>
            <person name="Klute M.J."/>
            <person name="Nakayama T."/>
            <person name="Obornik M."/>
            <person name="Reyes-Prieto A."/>
            <person name="Armbrust E.V."/>
            <person name="Aves S.J."/>
            <person name="Beiko R.G."/>
            <person name="Coutinho P."/>
            <person name="Dacks J.B."/>
            <person name="Durnford D.G."/>
            <person name="Fast N.M."/>
            <person name="Green B.R."/>
            <person name="Grisdale C."/>
            <person name="Hempe F."/>
            <person name="Henrissat B."/>
            <person name="Hoppner M.P."/>
            <person name="Ishida K.-I."/>
            <person name="Kim E."/>
            <person name="Koreny L."/>
            <person name="Kroth P.G."/>
            <person name="Liu Y."/>
            <person name="Malik S.-B."/>
            <person name="Maier U.G."/>
            <person name="McRose D."/>
            <person name="Mock T."/>
            <person name="Neilson J.A."/>
            <person name="Onodera N.T."/>
            <person name="Poole A.M."/>
            <person name="Pritham E.J."/>
            <person name="Richards T.A."/>
            <person name="Rocap G."/>
            <person name="Roy S.W."/>
            <person name="Sarai C."/>
            <person name="Schaack S."/>
            <person name="Shirato S."/>
            <person name="Slamovits C.H."/>
            <person name="Spencer D.F."/>
            <person name="Suzuki S."/>
            <person name="Worden A.Z."/>
            <person name="Zauner S."/>
            <person name="Barry K."/>
            <person name="Bell C."/>
            <person name="Bharti A.K."/>
            <person name="Crow J.A."/>
            <person name="Grimwood J."/>
            <person name="Kramer R."/>
            <person name="Lindquist E."/>
            <person name="Lucas S."/>
            <person name="Salamov A."/>
            <person name="McFadden G.I."/>
            <person name="Lane C.E."/>
            <person name="Keeling P.J."/>
            <person name="Gray M.W."/>
            <person name="Grigoriev I.V."/>
            <person name="Archibald J.M."/>
        </authorList>
    </citation>
    <scope>NUCLEOTIDE SEQUENCE</scope>
    <source>
        <strain evidence="16">CCMP2712</strain>
    </source>
</reference>
<evidence type="ECO:0000256" key="11">
    <source>
        <dbReference type="PIRSR" id="PIRSR605002-2"/>
    </source>
</evidence>
<dbReference type="Proteomes" id="UP000011087">
    <property type="component" value="Unassembled WGS sequence"/>
</dbReference>
<dbReference type="SFLD" id="SFLDF00445">
    <property type="entry name" value="alpha-phosphomannomutase"/>
    <property type="match status" value="1"/>
</dbReference>
<organism evidence="14">
    <name type="scientific">Guillardia theta (strain CCMP2712)</name>
    <name type="common">Cryptophyte</name>
    <dbReference type="NCBI Taxonomy" id="905079"/>
    <lineage>
        <taxon>Eukaryota</taxon>
        <taxon>Cryptophyceae</taxon>
        <taxon>Pyrenomonadales</taxon>
        <taxon>Geminigeraceae</taxon>
        <taxon>Guillardia</taxon>
    </lineage>
</organism>
<evidence type="ECO:0000256" key="1">
    <source>
        <dbReference type="ARBA" id="ARBA00004496"/>
    </source>
</evidence>
<dbReference type="GO" id="GO:0004615">
    <property type="term" value="F:phosphomannomutase activity"/>
    <property type="evidence" value="ECO:0007669"/>
    <property type="project" value="UniProtKB-EC"/>
</dbReference>
<reference evidence="15" key="3">
    <citation type="submission" date="2015-06" db="UniProtKB">
        <authorList>
            <consortium name="EnsemblProtists"/>
        </authorList>
    </citation>
    <scope>IDENTIFICATION</scope>
</reference>
<dbReference type="SFLD" id="SFLDS00003">
    <property type="entry name" value="Haloacid_Dehalogenase"/>
    <property type="match status" value="1"/>
</dbReference>
<dbReference type="InterPro" id="IPR006379">
    <property type="entry name" value="HAD-SF_hydro_IIB"/>
</dbReference>
<evidence type="ECO:0000256" key="6">
    <source>
        <dbReference type="ARBA" id="ARBA00022490"/>
    </source>
</evidence>
<dbReference type="PaxDb" id="55529-EKX41512"/>
<feature type="binding site" evidence="12">
    <location>
        <position position="225"/>
    </location>
    <ligand>
        <name>Mg(2+)</name>
        <dbReference type="ChEBI" id="CHEBI:18420"/>
        <label>1</label>
    </ligand>
</feature>
<evidence type="ECO:0000256" key="7">
    <source>
        <dbReference type="ARBA" id="ARBA00022723"/>
    </source>
</evidence>
<dbReference type="FunFam" id="3.30.1240.20:FF:000001">
    <property type="entry name" value="Phosphomannomutase"/>
    <property type="match status" value="1"/>
</dbReference>
<dbReference type="GO" id="GO:0005829">
    <property type="term" value="C:cytosol"/>
    <property type="evidence" value="ECO:0007669"/>
    <property type="project" value="TreeGrafter"/>
</dbReference>